<proteinExistence type="predicted"/>
<keyword evidence="1" id="KW-0812">Transmembrane</keyword>
<gene>
    <name evidence="3" type="primary">LOC100197693</name>
</gene>
<dbReference type="PANTHER" id="PTHR31362:SF0">
    <property type="entry name" value="EXOSTOSIN DOMAIN-CONTAINING PROTEIN-RELATED"/>
    <property type="match status" value="1"/>
</dbReference>
<dbReference type="PANTHER" id="PTHR31362">
    <property type="entry name" value="GLYCOSYLTRANSFERASE STELLO1-RELATED"/>
    <property type="match status" value="1"/>
</dbReference>
<evidence type="ECO:0000256" key="1">
    <source>
        <dbReference type="SAM" id="Phobius"/>
    </source>
</evidence>
<accession>A0ABM4CKU9</accession>
<sequence length="530" mass="61709">MVEPVTMKRKIGLIIIILVPIVIYVIYNNAKNSSFVSLKKLVFDNILTSKSDIEKIKSSQDVLVKFAENIEKKMKLISFQARNNMKNVKEIRSNQETLINIVQARNLNINKESANVDKYDLDLNESQLSEMNIEEETIAMNSPKTDTDLHDKWIVVTSIFYPTKDIKSLAAIIGWKLVVVGDTKTPKDWRLDGVIYISVEDQKNLGYETVNLLKYRAYTRKNIGYLYAIQHGAKYIYDTDDDNVPNTGKIDFDMTLKRKYLVYHSNRTFYNVFAHFGQSTLWPRGYPLSFIGDLPIRTYRKCLNTEPYVQQGVVNGDPDLDAIQRLTRKDSNVKFNIKFDDKQEPVVLPHKSFTPYNSQNTFHSYNAFWGLLLPQTTAFRVTDIWRSYITQRLLWDIGGHLAYYGPNAYQDRTGHDYLLDYLDENALYNDCLTLTNFLLRWKSNNNSILARYFELIKDLYKQKILKIRDVHIAKAWVRDLLSFGYQAPNITKTKMECSEEIYHIYPNEQPSSFPRTGLNYVNVNSVEKKP</sequence>
<dbReference type="InterPro" id="IPR005049">
    <property type="entry name" value="STL-like"/>
</dbReference>
<evidence type="ECO:0000313" key="2">
    <source>
        <dbReference type="Proteomes" id="UP001652625"/>
    </source>
</evidence>
<dbReference type="GeneID" id="100197693"/>
<reference evidence="3" key="1">
    <citation type="submission" date="2025-08" db="UniProtKB">
        <authorList>
            <consortium name="RefSeq"/>
        </authorList>
    </citation>
    <scope>IDENTIFICATION</scope>
</reference>
<feature type="transmembrane region" description="Helical" evidence="1">
    <location>
        <begin position="12"/>
        <end position="30"/>
    </location>
</feature>
<keyword evidence="1" id="KW-1133">Transmembrane helix</keyword>
<evidence type="ECO:0000313" key="3">
    <source>
        <dbReference type="RefSeq" id="XP_065662392.1"/>
    </source>
</evidence>
<organism evidence="2 3">
    <name type="scientific">Hydra vulgaris</name>
    <name type="common">Hydra</name>
    <name type="synonym">Hydra attenuata</name>
    <dbReference type="NCBI Taxonomy" id="6087"/>
    <lineage>
        <taxon>Eukaryota</taxon>
        <taxon>Metazoa</taxon>
        <taxon>Cnidaria</taxon>
        <taxon>Hydrozoa</taxon>
        <taxon>Hydroidolina</taxon>
        <taxon>Anthoathecata</taxon>
        <taxon>Aplanulata</taxon>
        <taxon>Hydridae</taxon>
        <taxon>Hydra</taxon>
    </lineage>
</organism>
<keyword evidence="2" id="KW-1185">Reference proteome</keyword>
<dbReference type="Proteomes" id="UP001652625">
    <property type="component" value="Chromosome 09"/>
</dbReference>
<dbReference type="RefSeq" id="XP_065662392.1">
    <property type="nucleotide sequence ID" value="XM_065806320.1"/>
</dbReference>
<protein>
    <submittedName>
        <fullName evidence="3">Uncharacterized protein LOC100197693</fullName>
    </submittedName>
</protein>
<dbReference type="Pfam" id="PF03385">
    <property type="entry name" value="STELLO"/>
    <property type="match status" value="1"/>
</dbReference>
<keyword evidence="1" id="KW-0472">Membrane</keyword>
<name>A0ABM4CKU9_HYDVU</name>